<dbReference type="GO" id="GO:0070212">
    <property type="term" value="P:protein poly-ADP-ribosylation"/>
    <property type="evidence" value="ECO:0007669"/>
    <property type="project" value="TreeGrafter"/>
</dbReference>
<keyword evidence="6" id="KW-1017">Isopeptide bond</keyword>
<evidence type="ECO:0000256" key="5">
    <source>
        <dbReference type="ARBA" id="ARBA00022490"/>
    </source>
</evidence>
<reference evidence="38" key="1">
    <citation type="submission" date="2021-10" db="EMBL/GenBank/DDBJ databases">
        <title>Tropical sea cucumber genome reveals ecological adaptation and Cuvierian tubules defense mechanism.</title>
        <authorList>
            <person name="Chen T."/>
        </authorList>
    </citation>
    <scope>NUCLEOTIDE SEQUENCE</scope>
    <source>
        <strain evidence="38">Nanhai2018</strain>
        <tissue evidence="38">Muscle</tissue>
    </source>
</reference>
<dbReference type="GO" id="GO:0045087">
    <property type="term" value="P:innate immune response"/>
    <property type="evidence" value="ECO:0007669"/>
    <property type="project" value="UniProtKB-KW"/>
</dbReference>
<dbReference type="InterPro" id="IPR049296">
    <property type="entry name" value="PARP1-like_PADR1_N"/>
</dbReference>
<comment type="catalytic activity">
    <reaction evidence="27">
        <text>L-histidyl-[protein] + NAD(+) = N(tele)-(ADP-D-ribosyl)-L-histidyl-[protein] + nicotinamide + H(+)</text>
        <dbReference type="Rhea" id="RHEA:72071"/>
        <dbReference type="Rhea" id="RHEA-COMP:9745"/>
        <dbReference type="Rhea" id="RHEA-COMP:18085"/>
        <dbReference type="ChEBI" id="CHEBI:15378"/>
        <dbReference type="ChEBI" id="CHEBI:17154"/>
        <dbReference type="ChEBI" id="CHEBI:29979"/>
        <dbReference type="ChEBI" id="CHEBI:57540"/>
        <dbReference type="ChEBI" id="CHEBI:191398"/>
    </reaction>
    <physiologicalReaction direction="left-to-right" evidence="27">
        <dbReference type="Rhea" id="RHEA:72072"/>
    </physiologicalReaction>
</comment>
<evidence type="ECO:0000256" key="26">
    <source>
        <dbReference type="ARBA" id="ARBA00033987"/>
    </source>
</evidence>
<evidence type="ECO:0000256" key="9">
    <source>
        <dbReference type="ARBA" id="ARBA00022676"/>
    </source>
</evidence>
<evidence type="ECO:0000256" key="4">
    <source>
        <dbReference type="ARBA" id="ARBA00022454"/>
    </source>
</evidence>
<dbReference type="SUPFAM" id="SSF57716">
    <property type="entry name" value="Glucocorticoid receptor-like (DNA-binding domain)"/>
    <property type="match status" value="2"/>
</dbReference>
<protein>
    <recommendedName>
        <fullName evidence="30 31">Poly [ADP-ribose] polymerase</fullName>
        <ecNumber evidence="30">2.4.2.30</ecNumber>
    </recommendedName>
</protein>
<keyword evidence="16 30" id="KW-0862">Zinc</keyword>
<dbReference type="PROSITE" id="PS51977">
    <property type="entry name" value="WGR"/>
    <property type="match status" value="1"/>
</dbReference>
<dbReference type="PROSITE" id="PS50064">
    <property type="entry name" value="ZF_PARP_2"/>
    <property type="match status" value="2"/>
</dbReference>
<dbReference type="GO" id="GO:0005829">
    <property type="term" value="C:cytosol"/>
    <property type="evidence" value="ECO:0007669"/>
    <property type="project" value="UniProtKB-SubCell"/>
</dbReference>
<name>A0A9Q1CH13_HOLLE</name>
<dbReference type="InterPro" id="IPR036420">
    <property type="entry name" value="BRCT_dom_sf"/>
</dbReference>
<organism evidence="38 39">
    <name type="scientific">Holothuria leucospilota</name>
    <name type="common">Black long sea cucumber</name>
    <name type="synonym">Mertensiothuria leucospilota</name>
    <dbReference type="NCBI Taxonomy" id="206669"/>
    <lineage>
        <taxon>Eukaryota</taxon>
        <taxon>Metazoa</taxon>
        <taxon>Echinodermata</taxon>
        <taxon>Eleutherozoa</taxon>
        <taxon>Echinozoa</taxon>
        <taxon>Holothuroidea</taxon>
        <taxon>Aspidochirotacea</taxon>
        <taxon>Aspidochirotida</taxon>
        <taxon>Holothuriidae</taxon>
        <taxon>Holothuria</taxon>
    </lineage>
</organism>
<keyword evidence="9 30" id="KW-0328">Glycosyltransferase</keyword>
<evidence type="ECO:0000259" key="37">
    <source>
        <dbReference type="PROSITE" id="PS51977"/>
    </source>
</evidence>
<evidence type="ECO:0000256" key="8">
    <source>
        <dbReference type="ARBA" id="ARBA00022588"/>
    </source>
</evidence>
<comment type="subcellular location">
    <subcellularLocation>
        <location evidence="1">Chromosome</location>
    </subcellularLocation>
    <subcellularLocation>
        <location evidence="2">Cytoplasm</location>
        <location evidence="2">Cytosol</location>
    </subcellularLocation>
    <subcellularLocation>
        <location evidence="3">Nucleus</location>
        <location evidence="3">Nucleolus</location>
    </subcellularLocation>
</comment>
<evidence type="ECO:0000256" key="22">
    <source>
        <dbReference type="ARBA" id="ARBA00023242"/>
    </source>
</evidence>
<dbReference type="CDD" id="cd17747">
    <property type="entry name" value="BRCT_PARP1"/>
    <property type="match status" value="1"/>
</dbReference>
<keyword evidence="8" id="KW-0399">Innate immunity</keyword>
<feature type="domain" description="PARP alpha-helical" evidence="36">
    <location>
        <begin position="662"/>
        <end position="779"/>
    </location>
</feature>
<dbReference type="Pfam" id="PF08063">
    <property type="entry name" value="Zn_ribbon_PADR1"/>
    <property type="match status" value="1"/>
</dbReference>
<dbReference type="PIRSF" id="PIRSF000489">
    <property type="entry name" value="NAD_ADPRT"/>
    <property type="match status" value="1"/>
</dbReference>
<dbReference type="GO" id="GO:1990404">
    <property type="term" value="F:NAD+-protein mono-ADP-ribosyltransferase activity"/>
    <property type="evidence" value="ECO:0007669"/>
    <property type="project" value="TreeGrafter"/>
</dbReference>
<dbReference type="SMART" id="SM00292">
    <property type="entry name" value="BRCT"/>
    <property type="match status" value="1"/>
</dbReference>
<dbReference type="GO" id="GO:0016779">
    <property type="term" value="F:nucleotidyltransferase activity"/>
    <property type="evidence" value="ECO:0007669"/>
    <property type="project" value="UniProtKB-KW"/>
</dbReference>
<dbReference type="Gene3D" id="3.30.1740.10">
    <property type="entry name" value="Zinc finger, PARP-type"/>
    <property type="match status" value="2"/>
</dbReference>
<feature type="domain" description="PARP catalytic" evidence="35">
    <location>
        <begin position="788"/>
        <end position="1014"/>
    </location>
</feature>
<comment type="caution">
    <text evidence="38">The sequence shown here is derived from an EMBL/GenBank/DDBJ whole genome shotgun (WGS) entry which is preliminary data.</text>
</comment>
<dbReference type="InterPro" id="IPR036930">
    <property type="entry name" value="WGR_dom_sf"/>
</dbReference>
<dbReference type="PROSITE" id="PS52007">
    <property type="entry name" value="PADR1"/>
    <property type="match status" value="1"/>
</dbReference>
<dbReference type="PROSITE" id="PS51059">
    <property type="entry name" value="PARP_CATALYTIC"/>
    <property type="match status" value="1"/>
</dbReference>
<evidence type="ECO:0000256" key="10">
    <source>
        <dbReference type="ARBA" id="ARBA00022679"/>
    </source>
</evidence>
<dbReference type="Gene3D" id="3.90.228.10">
    <property type="match status" value="1"/>
</dbReference>
<dbReference type="Pfam" id="PF21728">
    <property type="entry name" value="PADR1_N"/>
    <property type="match status" value="1"/>
</dbReference>
<comment type="catalytic activity">
    <reaction evidence="29">
        <text>L-seryl-[protein] + NAD(+) = O-(ADP-D-ribosyl)-L-seryl-[protein] + nicotinamide + H(+)</text>
        <dbReference type="Rhea" id="RHEA:58232"/>
        <dbReference type="Rhea" id="RHEA-COMP:9863"/>
        <dbReference type="Rhea" id="RHEA-COMP:15091"/>
        <dbReference type="ChEBI" id="CHEBI:15378"/>
        <dbReference type="ChEBI" id="CHEBI:17154"/>
        <dbReference type="ChEBI" id="CHEBI:29999"/>
        <dbReference type="ChEBI" id="CHEBI:57540"/>
        <dbReference type="ChEBI" id="CHEBI:142556"/>
    </reaction>
    <physiologicalReaction direction="left-to-right" evidence="29">
        <dbReference type="Rhea" id="RHEA:58233"/>
    </physiologicalReaction>
</comment>
<dbReference type="InterPro" id="IPR008288">
    <property type="entry name" value="PARP"/>
</dbReference>
<comment type="catalytic activity">
    <reaction evidence="23">
        <text>L-glutamyl-[protein] + NAD(+) = 5-O-(ADP-D-ribosyl)-L-glutamyl-[protein] + nicotinamide</text>
        <dbReference type="Rhea" id="RHEA:58224"/>
        <dbReference type="Rhea" id="RHEA-COMP:10208"/>
        <dbReference type="Rhea" id="RHEA-COMP:15089"/>
        <dbReference type="ChEBI" id="CHEBI:17154"/>
        <dbReference type="ChEBI" id="CHEBI:29973"/>
        <dbReference type="ChEBI" id="CHEBI:57540"/>
        <dbReference type="ChEBI" id="CHEBI:142540"/>
    </reaction>
    <physiologicalReaction direction="left-to-right" evidence="23">
        <dbReference type="Rhea" id="RHEA:58225"/>
    </physiologicalReaction>
</comment>
<dbReference type="AlphaFoldDB" id="A0A9Q1CH13"/>
<feature type="domain" description="BRCT" evidence="34">
    <location>
        <begin position="384"/>
        <end position="461"/>
    </location>
</feature>
<evidence type="ECO:0000313" key="39">
    <source>
        <dbReference type="Proteomes" id="UP001152320"/>
    </source>
</evidence>
<evidence type="ECO:0000259" key="36">
    <source>
        <dbReference type="PROSITE" id="PS51060"/>
    </source>
</evidence>
<keyword evidence="19 30" id="KW-0520">NAD</keyword>
<dbReference type="PROSITE" id="PS00347">
    <property type="entry name" value="ZF_PARP_1"/>
    <property type="match status" value="1"/>
</dbReference>
<evidence type="ECO:0000256" key="11">
    <source>
        <dbReference type="ARBA" id="ARBA00022695"/>
    </source>
</evidence>
<evidence type="ECO:0000256" key="3">
    <source>
        <dbReference type="ARBA" id="ARBA00004604"/>
    </source>
</evidence>
<dbReference type="SUPFAM" id="SSF52113">
    <property type="entry name" value="BRCT domain"/>
    <property type="match status" value="1"/>
</dbReference>
<evidence type="ECO:0000256" key="21">
    <source>
        <dbReference type="ARBA" id="ARBA00023163"/>
    </source>
</evidence>
<dbReference type="PANTHER" id="PTHR10459">
    <property type="entry name" value="DNA LIGASE"/>
    <property type="match status" value="1"/>
</dbReference>
<dbReference type="SUPFAM" id="SSF142921">
    <property type="entry name" value="WGR domain-like"/>
    <property type="match status" value="1"/>
</dbReference>
<keyword evidence="15" id="KW-0863">Zinc-finger</keyword>
<evidence type="ECO:0000259" key="33">
    <source>
        <dbReference type="PROSITE" id="PS50064"/>
    </source>
</evidence>
<feature type="region of interest" description="Disordered" evidence="32">
    <location>
        <begin position="201"/>
        <end position="239"/>
    </location>
</feature>
<dbReference type="Pfam" id="PF02877">
    <property type="entry name" value="PARP_reg"/>
    <property type="match status" value="1"/>
</dbReference>
<dbReference type="Pfam" id="PF00644">
    <property type="entry name" value="PARP"/>
    <property type="match status" value="1"/>
</dbReference>
<dbReference type="SUPFAM" id="SSF56399">
    <property type="entry name" value="ADP-ribosylation"/>
    <property type="match status" value="1"/>
</dbReference>
<dbReference type="InterPro" id="IPR001357">
    <property type="entry name" value="BRCT_dom"/>
</dbReference>
<keyword evidence="20 30" id="KW-0238">DNA-binding</keyword>
<gene>
    <name evidence="38" type="ORF">HOLleu_07635</name>
</gene>
<dbReference type="EMBL" id="JAIZAY010000003">
    <property type="protein sequence ID" value="KAJ8044785.1"/>
    <property type="molecule type" value="Genomic_DNA"/>
</dbReference>
<dbReference type="Pfam" id="PF05406">
    <property type="entry name" value="WGR"/>
    <property type="match status" value="1"/>
</dbReference>
<dbReference type="InterPro" id="IPR012317">
    <property type="entry name" value="Poly(ADP-ribose)pol_cat_dom"/>
</dbReference>
<evidence type="ECO:0000256" key="28">
    <source>
        <dbReference type="ARBA" id="ARBA00048339"/>
    </source>
</evidence>
<evidence type="ECO:0000256" key="29">
    <source>
        <dbReference type="ARBA" id="ARBA00048575"/>
    </source>
</evidence>
<dbReference type="Gene3D" id="2.20.25.630">
    <property type="match status" value="1"/>
</dbReference>
<dbReference type="EC" id="2.4.2.30" evidence="30"/>
<evidence type="ECO:0000256" key="30">
    <source>
        <dbReference type="PIRNR" id="PIRNR000489"/>
    </source>
</evidence>
<dbReference type="OrthoDB" id="429950at2759"/>
<dbReference type="InterPro" id="IPR004102">
    <property type="entry name" value="Poly(ADP-ribose)pol_reg_dom"/>
</dbReference>
<dbReference type="InterPro" id="IPR038650">
    <property type="entry name" value="PADR1_C_dom_sf"/>
</dbReference>
<dbReference type="GO" id="GO:0008270">
    <property type="term" value="F:zinc ion binding"/>
    <property type="evidence" value="ECO:0007669"/>
    <property type="project" value="UniProtKB-KW"/>
</dbReference>
<evidence type="ECO:0000256" key="1">
    <source>
        <dbReference type="ARBA" id="ARBA00004286"/>
    </source>
</evidence>
<keyword evidence="7" id="KW-0021">Allosteric enzyme</keyword>
<keyword evidence="5" id="KW-0963">Cytoplasm</keyword>
<evidence type="ECO:0000256" key="25">
    <source>
        <dbReference type="ARBA" id="ARBA00024347"/>
    </source>
</evidence>
<dbReference type="SMART" id="SM01335">
    <property type="entry name" value="PADR1"/>
    <property type="match status" value="1"/>
</dbReference>
<dbReference type="FunFam" id="1.10.20.130:FF:000001">
    <property type="entry name" value="Poly [ADP-ribose] polymerase"/>
    <property type="match status" value="1"/>
</dbReference>
<dbReference type="GO" id="GO:0005694">
    <property type="term" value="C:chromosome"/>
    <property type="evidence" value="ECO:0007669"/>
    <property type="project" value="UniProtKB-SubCell"/>
</dbReference>
<dbReference type="Proteomes" id="UP001152320">
    <property type="component" value="Chromosome 3"/>
</dbReference>
<dbReference type="Pfam" id="PF00645">
    <property type="entry name" value="zf-PARP"/>
    <property type="match status" value="2"/>
</dbReference>
<dbReference type="GO" id="GO:0006302">
    <property type="term" value="P:double-strand break repair"/>
    <property type="evidence" value="ECO:0007669"/>
    <property type="project" value="TreeGrafter"/>
</dbReference>
<keyword evidence="39" id="KW-1185">Reference proteome</keyword>
<dbReference type="Gene3D" id="3.40.50.10190">
    <property type="entry name" value="BRCT domain"/>
    <property type="match status" value="1"/>
</dbReference>
<feature type="compositionally biased region" description="Basic and acidic residues" evidence="32">
    <location>
        <begin position="220"/>
        <end position="230"/>
    </location>
</feature>
<dbReference type="InterPro" id="IPR036957">
    <property type="entry name" value="Znf_PARP_sf"/>
</dbReference>
<dbReference type="SMART" id="SM01336">
    <property type="entry name" value="zf-PARP"/>
    <property type="match status" value="2"/>
</dbReference>
<dbReference type="PROSITE" id="PS50172">
    <property type="entry name" value="BRCT"/>
    <property type="match status" value="1"/>
</dbReference>
<evidence type="ECO:0000256" key="27">
    <source>
        <dbReference type="ARBA" id="ARBA00048241"/>
    </source>
</evidence>
<feature type="domain" description="PARP-type" evidence="33">
    <location>
        <begin position="8"/>
        <end position="91"/>
    </location>
</feature>
<evidence type="ECO:0000256" key="19">
    <source>
        <dbReference type="ARBA" id="ARBA00023027"/>
    </source>
</evidence>
<dbReference type="FunFam" id="3.90.228.10:FF:000002">
    <property type="entry name" value="Poly [ADP-ribose] polymerase"/>
    <property type="match status" value="1"/>
</dbReference>
<dbReference type="GO" id="GO:0003950">
    <property type="term" value="F:NAD+ poly-ADP-ribosyltransferase activity"/>
    <property type="evidence" value="ECO:0007669"/>
    <property type="project" value="UniProtKB-UniRule"/>
</dbReference>
<evidence type="ECO:0000259" key="35">
    <source>
        <dbReference type="PROSITE" id="PS51059"/>
    </source>
</evidence>
<dbReference type="Pfam" id="PF00533">
    <property type="entry name" value="BRCT"/>
    <property type="match status" value="1"/>
</dbReference>
<evidence type="ECO:0000256" key="31">
    <source>
        <dbReference type="RuleBase" id="RU362114"/>
    </source>
</evidence>
<dbReference type="FunFam" id="1.20.142.10:FF:000001">
    <property type="entry name" value="Poly [ADP-ribose] polymerase"/>
    <property type="match status" value="1"/>
</dbReference>
<keyword evidence="14" id="KW-0013">ADP-ribosylation</keyword>
<sequence>MGDTEYPFKAEYAKSNRSSCKKCKSQITKESLRLARMIQVSPHFDGKMPNWYHYKCFWTVCSVSAVNEIEGMDGLRWEDQQKIKDQISGKGSAGDAKKSSDSGEEKIHMLSDFAVEYAKSNRSKCKACDEKIVKDTIRISRRDLATAVARGIPGPLDMWHHVDCFCKEDRLKELSWPSMGVASGIPGFDTLKAEDQKLLEQKLGKRKSSSKDQGPAPKKAKAEKPEKAAKDPNLSESDAALKAQSEQLWTIRDALYKNVSNSDLKTLLTVNNQDIPSGESKLLDRVADGMTFGALERCSECNNGQLVPSSTGVGYRCTGNVSGWTKCQKVTREAKRTKWVIPEQLADNDYLKAFKFKPFNKGVRVFPPMEQCVGSSSQSQGSQEAKKPLEGCRIVLQGKLQLSKDKMKKDIQALGGQVVSQVTPSVACVISNKAELDKKTKTKAIKEAQKHDIQVVSEDFLEAVKGGGAALLITKHNISDWGSDPHSRIGVAPVGGPSSSGKSSARKNWEDTLYVKSAPKSMKMTIKGGGAVDPESGLDSVCHIHKSHGLMFAATLGMVDITKGTNSFYLLQLLKSDKLESYYVFRKWGRVGTTIGGNKLERFDSDKMGAKEHFKNLYFEKTGNSFGTKNFVKHPHKFYPIDIDYGEEEEQLKQMQKDSGSNSKLAKPIQELIKIIFDIEQLKKTMMEFEIDMDKMPLGKLSKKQIEKAYSVLTELQQLIKDGGNQTQILDASNRFYTLIPHNFGLRAMPPLDTLDVIKAKTEMLDNLLEIEVAYSLLKSDSSDTSKDPLDVHYENLKCKMEVLDKKSSEFEMVKTFTKNSHGVTHSSYTLEVEEVFKIDRSGEASRYKPFQKLHNRRLLWHGSRLTNYAGILSQGLRIAPPEAPVTGYMFGKGVYFADMVSKSANYCHASYANPTGLMLLCEVALGDMYELTGAKMLSKPPVGKHSTFGKGRTAPAPSGDTDMDGVTVQLGKGGNTGVQNTSLLYNEFIVYDVSQIKMRYLIKMKFNYKYGSLW</sequence>
<evidence type="ECO:0000256" key="12">
    <source>
        <dbReference type="ARBA" id="ARBA00022723"/>
    </source>
</evidence>
<accession>A0A9Q1CH13</accession>
<proteinExistence type="inferred from homology"/>
<keyword evidence="10 30" id="KW-0808">Transferase</keyword>
<evidence type="ECO:0000256" key="32">
    <source>
        <dbReference type="SAM" id="MobiDB-lite"/>
    </source>
</evidence>
<evidence type="ECO:0000313" key="38">
    <source>
        <dbReference type="EMBL" id="KAJ8044785.1"/>
    </source>
</evidence>
<evidence type="ECO:0000256" key="18">
    <source>
        <dbReference type="ARBA" id="ARBA00023015"/>
    </source>
</evidence>
<dbReference type="Gene3D" id="1.10.20.130">
    <property type="match status" value="1"/>
</dbReference>
<keyword evidence="12 30" id="KW-0479">Metal-binding</keyword>
<keyword evidence="17" id="KW-0391">Immunity</keyword>
<dbReference type="InterPro" id="IPR036616">
    <property type="entry name" value="Poly(ADP-ribose)pol_reg_dom_sf"/>
</dbReference>
<evidence type="ECO:0000256" key="2">
    <source>
        <dbReference type="ARBA" id="ARBA00004514"/>
    </source>
</evidence>
<dbReference type="GO" id="GO:0003677">
    <property type="term" value="F:DNA binding"/>
    <property type="evidence" value="ECO:0007669"/>
    <property type="project" value="UniProtKB-UniRule"/>
</dbReference>
<evidence type="ECO:0000256" key="13">
    <source>
        <dbReference type="ARBA" id="ARBA00022737"/>
    </source>
</evidence>
<evidence type="ECO:0000256" key="23">
    <source>
        <dbReference type="ARBA" id="ARBA00024159"/>
    </source>
</evidence>
<feature type="domain" description="PARP-type" evidence="33">
    <location>
        <begin position="113"/>
        <end position="207"/>
    </location>
</feature>
<feature type="region of interest" description="Disordered" evidence="32">
    <location>
        <begin position="943"/>
        <end position="963"/>
    </location>
</feature>
<keyword evidence="22 30" id="KW-0539">Nucleus</keyword>
<dbReference type="Gene3D" id="1.20.142.10">
    <property type="entry name" value="Poly(ADP-ribose) polymerase, regulatory domain"/>
    <property type="match status" value="1"/>
</dbReference>
<evidence type="ECO:0000256" key="7">
    <source>
        <dbReference type="ARBA" id="ARBA00022533"/>
    </source>
</evidence>
<evidence type="ECO:0000259" key="34">
    <source>
        <dbReference type="PROSITE" id="PS50172"/>
    </source>
</evidence>
<dbReference type="SMART" id="SM00773">
    <property type="entry name" value="WGR"/>
    <property type="match status" value="1"/>
</dbReference>
<dbReference type="CDD" id="cd01437">
    <property type="entry name" value="parp_like"/>
    <property type="match status" value="1"/>
</dbReference>
<keyword evidence="18" id="KW-0805">Transcription regulation</keyword>
<evidence type="ECO:0000256" key="24">
    <source>
        <dbReference type="ARBA" id="ARBA00024164"/>
    </source>
</evidence>
<dbReference type="InterPro" id="IPR001510">
    <property type="entry name" value="Znf_PARP"/>
</dbReference>
<dbReference type="InterPro" id="IPR012982">
    <property type="entry name" value="PARP1-like_PADR1_Zn_ribbon"/>
</dbReference>
<evidence type="ECO:0000256" key="20">
    <source>
        <dbReference type="ARBA" id="ARBA00023125"/>
    </source>
</evidence>
<dbReference type="GO" id="GO:0051287">
    <property type="term" value="F:NAD binding"/>
    <property type="evidence" value="ECO:0007669"/>
    <property type="project" value="UniProtKB-UniRule"/>
</dbReference>
<evidence type="ECO:0000256" key="16">
    <source>
        <dbReference type="ARBA" id="ARBA00022833"/>
    </source>
</evidence>
<evidence type="ECO:0000256" key="6">
    <source>
        <dbReference type="ARBA" id="ARBA00022499"/>
    </source>
</evidence>
<evidence type="ECO:0000256" key="17">
    <source>
        <dbReference type="ARBA" id="ARBA00022859"/>
    </source>
</evidence>
<dbReference type="SUPFAM" id="SSF47587">
    <property type="entry name" value="Domain of poly(ADP-ribose) polymerase"/>
    <property type="match status" value="1"/>
</dbReference>
<dbReference type="FunFam" id="3.40.50.10190:FF:000051">
    <property type="entry name" value="Poly [ADP-ribose] polymerase"/>
    <property type="match status" value="1"/>
</dbReference>
<comment type="catalytic activity">
    <reaction evidence="24">
        <text>L-aspartyl-[protein] + NAD(+) = 4-O-(ADP-D-ribosyl)-L-aspartyl-[protein] + nicotinamide</text>
        <dbReference type="Rhea" id="RHEA:54424"/>
        <dbReference type="Rhea" id="RHEA-COMP:9867"/>
        <dbReference type="Rhea" id="RHEA-COMP:13832"/>
        <dbReference type="ChEBI" id="CHEBI:17154"/>
        <dbReference type="ChEBI" id="CHEBI:29961"/>
        <dbReference type="ChEBI" id="CHEBI:57540"/>
        <dbReference type="ChEBI" id="CHEBI:138102"/>
    </reaction>
    <physiologicalReaction direction="left-to-right" evidence="24">
        <dbReference type="Rhea" id="RHEA:54425"/>
    </physiologicalReaction>
</comment>
<dbReference type="InterPro" id="IPR050800">
    <property type="entry name" value="ARTD/PARP"/>
</dbReference>
<keyword evidence="4" id="KW-0158">Chromosome</keyword>
<dbReference type="GO" id="GO:0005730">
    <property type="term" value="C:nucleolus"/>
    <property type="evidence" value="ECO:0007669"/>
    <property type="project" value="UniProtKB-SubCell"/>
</dbReference>
<comment type="similarity">
    <text evidence="25">Belongs to the ARTD/PARP family.</text>
</comment>
<feature type="domain" description="WGR" evidence="37">
    <location>
        <begin position="541"/>
        <end position="638"/>
    </location>
</feature>
<keyword evidence="21" id="KW-0804">Transcription</keyword>
<dbReference type="PANTHER" id="PTHR10459:SF112">
    <property type="entry name" value="POLY [ADP-RIBOSE] POLYMERASE 1"/>
    <property type="match status" value="1"/>
</dbReference>
<keyword evidence="11" id="KW-0548">Nucleotidyltransferase</keyword>
<dbReference type="PROSITE" id="PS51060">
    <property type="entry name" value="PARP_ALPHA_HD"/>
    <property type="match status" value="1"/>
</dbReference>
<evidence type="ECO:0000256" key="14">
    <source>
        <dbReference type="ARBA" id="ARBA00022765"/>
    </source>
</evidence>
<keyword evidence="13" id="KW-0677">Repeat</keyword>
<dbReference type="InterPro" id="IPR008893">
    <property type="entry name" value="WGR_domain"/>
</dbReference>
<comment type="catalytic activity">
    <reaction evidence="26 30">
        <text>NAD(+) + (ADP-D-ribosyl)n-acceptor = nicotinamide + (ADP-D-ribosyl)n+1-acceptor + H(+).</text>
        <dbReference type="EC" id="2.4.2.30"/>
    </reaction>
</comment>
<dbReference type="CDD" id="cd08001">
    <property type="entry name" value="WGR_PARP1_like"/>
    <property type="match status" value="1"/>
</dbReference>
<evidence type="ECO:0000256" key="15">
    <source>
        <dbReference type="ARBA" id="ARBA00022771"/>
    </source>
</evidence>
<comment type="catalytic activity">
    <reaction evidence="28">
        <text>L-tyrosyl-[protein] + NAD(+) = O-(ADP-D-ribosyl)-L-tyrosyl-[protein] + nicotinamide + H(+)</text>
        <dbReference type="Rhea" id="RHEA:58236"/>
        <dbReference type="Rhea" id="RHEA-COMP:10136"/>
        <dbReference type="Rhea" id="RHEA-COMP:15092"/>
        <dbReference type="ChEBI" id="CHEBI:15378"/>
        <dbReference type="ChEBI" id="CHEBI:17154"/>
        <dbReference type="ChEBI" id="CHEBI:46858"/>
        <dbReference type="ChEBI" id="CHEBI:57540"/>
        <dbReference type="ChEBI" id="CHEBI:142557"/>
    </reaction>
    <physiologicalReaction direction="left-to-right" evidence="28">
        <dbReference type="Rhea" id="RHEA:58237"/>
    </physiologicalReaction>
</comment>